<name>A0A2P6PTG8_ROSCH</name>
<dbReference type="PANTHER" id="PTHR17985">
    <property type="entry name" value="SER/THR-RICH PROTEIN T10 IN DGCR REGION"/>
    <property type="match status" value="1"/>
</dbReference>
<reference evidence="1 2" key="1">
    <citation type="journal article" date="2018" name="Nat. Genet.">
        <title>The Rosa genome provides new insights in the design of modern roses.</title>
        <authorList>
            <person name="Bendahmane M."/>
        </authorList>
    </citation>
    <scope>NUCLEOTIDE SEQUENCE [LARGE SCALE GENOMIC DNA]</scope>
    <source>
        <strain evidence="2">cv. Old Blush</strain>
    </source>
</reference>
<comment type="caution">
    <text evidence="1">The sequence shown here is derived from an EMBL/GenBank/DDBJ whole genome shotgun (WGS) entry which is preliminary data.</text>
</comment>
<evidence type="ECO:0000313" key="1">
    <source>
        <dbReference type="EMBL" id="PRQ25186.1"/>
    </source>
</evidence>
<dbReference type="Proteomes" id="UP000238479">
    <property type="component" value="Chromosome 6"/>
</dbReference>
<dbReference type="Gramene" id="PRQ25186">
    <property type="protein sequence ID" value="PRQ25186"/>
    <property type="gene ID" value="RchiOBHm_Chr6g0280841"/>
</dbReference>
<protein>
    <submittedName>
        <fullName evidence="1">Putative transport and Golgi organization protein</fullName>
    </submittedName>
</protein>
<evidence type="ECO:0000313" key="2">
    <source>
        <dbReference type="Proteomes" id="UP000238479"/>
    </source>
</evidence>
<dbReference type="AlphaFoldDB" id="A0A2P6PTG8"/>
<organism evidence="1 2">
    <name type="scientific">Rosa chinensis</name>
    <name type="common">China rose</name>
    <dbReference type="NCBI Taxonomy" id="74649"/>
    <lineage>
        <taxon>Eukaryota</taxon>
        <taxon>Viridiplantae</taxon>
        <taxon>Streptophyta</taxon>
        <taxon>Embryophyta</taxon>
        <taxon>Tracheophyta</taxon>
        <taxon>Spermatophyta</taxon>
        <taxon>Magnoliopsida</taxon>
        <taxon>eudicotyledons</taxon>
        <taxon>Gunneridae</taxon>
        <taxon>Pentapetalae</taxon>
        <taxon>rosids</taxon>
        <taxon>fabids</taxon>
        <taxon>Rosales</taxon>
        <taxon>Rosaceae</taxon>
        <taxon>Rosoideae</taxon>
        <taxon>Rosoideae incertae sedis</taxon>
        <taxon>Rosa</taxon>
    </lineage>
</organism>
<dbReference type="EMBL" id="PDCK01000044">
    <property type="protein sequence ID" value="PRQ25186.1"/>
    <property type="molecule type" value="Genomic_DNA"/>
</dbReference>
<keyword evidence="2" id="KW-1185">Reference proteome</keyword>
<dbReference type="InterPro" id="IPR008551">
    <property type="entry name" value="TANGO2"/>
</dbReference>
<sequence>MCIAAFVWQSHPRYPFLLLLNRDEYFNRETAALQWWDDTLGILGGRDAVEGGTWLACSKDGKVAFLTNVRELNRLVQCKSRGELPSRFLSGKKSPMEFAEEVVEEADKYNGFNLILADLRSKTMLYVTNRPKEEKKFITEVSPGIHVLTNDAMLDSPWPKSQRLGNSFKEMLNKYGDDEVSLKEMALRLMTDETRDDKSLLPCIYSPEVEYELSSIYIEYAPALGYYGTRSTEAVSVNTNGEVTFYERFIAGDWHERTETFQIEEGSK</sequence>
<gene>
    <name evidence="1" type="ORF">RchiOBHm_Chr6g0280841</name>
</gene>
<proteinExistence type="predicted"/>
<accession>A0A2P6PTG8</accession>
<dbReference type="OMA" id="FAWRPGH"/>
<dbReference type="PANTHER" id="PTHR17985:SF16">
    <property type="entry name" value="TRANSPORT_GOLGI ORGANIZATION-LIKE PROTEIN (DUF833)"/>
    <property type="match status" value="1"/>
</dbReference>
<dbReference type="OrthoDB" id="191601at2759"/>
<dbReference type="Pfam" id="PF05742">
    <property type="entry name" value="TANGO2"/>
    <property type="match status" value="1"/>
</dbReference>